<dbReference type="PANTHER" id="PTHR36156">
    <property type="entry name" value="SLR2101 PROTEIN"/>
    <property type="match status" value="1"/>
</dbReference>
<reference evidence="2 3" key="1">
    <citation type="submission" date="2014-12" db="EMBL/GenBank/DDBJ databases">
        <title>16Stimator: statistical estimation of ribosomal gene copy numbers from draft genome assemblies.</title>
        <authorList>
            <person name="Perisin M.A."/>
            <person name="Vetter M."/>
            <person name="Gilbert J.A."/>
            <person name="Bergelson J."/>
        </authorList>
    </citation>
    <scope>NUCLEOTIDE SEQUENCE [LARGE SCALE GENOMIC DNA]</scope>
    <source>
        <strain evidence="2 3">MEDvA23</strain>
    </source>
</reference>
<dbReference type="Proteomes" id="UP000032067">
    <property type="component" value="Unassembled WGS sequence"/>
</dbReference>
<dbReference type="OrthoDB" id="713485at2"/>
<name>A0A0D0MQC9_VARPD</name>
<dbReference type="SUPFAM" id="SSF51182">
    <property type="entry name" value="RmlC-like cupins"/>
    <property type="match status" value="1"/>
</dbReference>
<dbReference type="AlphaFoldDB" id="A0A0D0MQC9"/>
<dbReference type="InterPro" id="IPR011051">
    <property type="entry name" value="RmlC_Cupin_sf"/>
</dbReference>
<evidence type="ECO:0000313" key="3">
    <source>
        <dbReference type="Proteomes" id="UP000032067"/>
    </source>
</evidence>
<proteinExistence type="predicted"/>
<feature type="domain" description="Cupin type-2" evidence="1">
    <location>
        <begin position="119"/>
        <end position="174"/>
    </location>
</feature>
<sequence>MKTRRIVTGYSPEGKAVVLSDGLSPWAVDAAHVPGLRTELLWQTNDPPVLASRTESTPDPAIAAKTFLARAGTTSIQIVTLPPDAAVAALTAEPADIGRDFAMAFLGLAERFESENPGMHTTDTLDCCIVLEGEVVMELDDGALTTVRQNDVVVQNGTRHGWRNRTDQPATIVFFMIGATRPAR</sequence>
<dbReference type="Pfam" id="PF07883">
    <property type="entry name" value="Cupin_2"/>
    <property type="match status" value="1"/>
</dbReference>
<dbReference type="InterPro" id="IPR047142">
    <property type="entry name" value="OryJ/VirC-like"/>
</dbReference>
<evidence type="ECO:0000259" key="1">
    <source>
        <dbReference type="Pfam" id="PF07883"/>
    </source>
</evidence>
<dbReference type="EMBL" id="JXQQ01000032">
    <property type="protein sequence ID" value="KIQ31520.1"/>
    <property type="molecule type" value="Genomic_DNA"/>
</dbReference>
<dbReference type="InterPro" id="IPR014710">
    <property type="entry name" value="RmlC-like_jellyroll"/>
</dbReference>
<evidence type="ECO:0000313" key="2">
    <source>
        <dbReference type="EMBL" id="KIQ31520.1"/>
    </source>
</evidence>
<protein>
    <recommendedName>
        <fullName evidence="1">Cupin type-2 domain-containing protein</fullName>
    </recommendedName>
</protein>
<dbReference type="InterPro" id="IPR013096">
    <property type="entry name" value="Cupin_2"/>
</dbReference>
<gene>
    <name evidence="2" type="ORF">RT97_15220</name>
</gene>
<dbReference type="RefSeq" id="WP_042579629.1">
    <property type="nucleotide sequence ID" value="NZ_JXQQ01000032.1"/>
</dbReference>
<dbReference type="PANTHER" id="PTHR36156:SF2">
    <property type="entry name" value="CUPIN TYPE-2 DOMAIN-CONTAINING PROTEIN"/>
    <property type="match status" value="1"/>
</dbReference>
<accession>A0A0D0MQC9</accession>
<dbReference type="Gene3D" id="2.60.120.10">
    <property type="entry name" value="Jelly Rolls"/>
    <property type="match status" value="1"/>
</dbReference>
<comment type="caution">
    <text evidence="2">The sequence shown here is derived from an EMBL/GenBank/DDBJ whole genome shotgun (WGS) entry which is preliminary data.</text>
</comment>
<organism evidence="2 3">
    <name type="scientific">Variovorax paradoxus</name>
    <dbReference type="NCBI Taxonomy" id="34073"/>
    <lineage>
        <taxon>Bacteria</taxon>
        <taxon>Pseudomonadati</taxon>
        <taxon>Pseudomonadota</taxon>
        <taxon>Betaproteobacteria</taxon>
        <taxon>Burkholderiales</taxon>
        <taxon>Comamonadaceae</taxon>
        <taxon>Variovorax</taxon>
    </lineage>
</organism>
<dbReference type="CDD" id="cd02231">
    <property type="entry name" value="cupin_BLL6423-like"/>
    <property type="match status" value="1"/>
</dbReference>